<feature type="compositionally biased region" description="Basic and acidic residues" evidence="1">
    <location>
        <begin position="938"/>
        <end position="963"/>
    </location>
</feature>
<dbReference type="InterPro" id="IPR036195">
    <property type="entry name" value="AbfB_ABD_sf"/>
</dbReference>
<dbReference type="InterPro" id="IPR029071">
    <property type="entry name" value="Ubiquitin-like_domsf"/>
</dbReference>
<proteinExistence type="predicted"/>
<dbReference type="GO" id="GO:0036503">
    <property type="term" value="P:ERAD pathway"/>
    <property type="evidence" value="ECO:0007669"/>
    <property type="project" value="TreeGrafter"/>
</dbReference>
<feature type="region of interest" description="Disordered" evidence="1">
    <location>
        <begin position="896"/>
        <end position="971"/>
    </location>
</feature>
<feature type="compositionally biased region" description="Pro residues" evidence="1">
    <location>
        <begin position="597"/>
        <end position="610"/>
    </location>
</feature>
<feature type="domain" description="Ubiquitin-like" evidence="2">
    <location>
        <begin position="431"/>
        <end position="502"/>
    </location>
</feature>
<dbReference type="Pfam" id="PF00240">
    <property type="entry name" value="ubiquitin"/>
    <property type="match status" value="1"/>
</dbReference>
<dbReference type="GO" id="GO:0031593">
    <property type="term" value="F:polyubiquitin modification-dependent protein binding"/>
    <property type="evidence" value="ECO:0007669"/>
    <property type="project" value="TreeGrafter"/>
</dbReference>
<dbReference type="InterPro" id="IPR000626">
    <property type="entry name" value="Ubiquitin-like_dom"/>
</dbReference>
<dbReference type="GO" id="GO:0051787">
    <property type="term" value="F:misfolded protein binding"/>
    <property type="evidence" value="ECO:0007669"/>
    <property type="project" value="TreeGrafter"/>
</dbReference>
<dbReference type="AlphaFoldDB" id="A0A1Q9ELH7"/>
<keyword evidence="4" id="KW-1185">Reference proteome</keyword>
<evidence type="ECO:0000259" key="2">
    <source>
        <dbReference type="PROSITE" id="PS50053"/>
    </source>
</evidence>
<feature type="compositionally biased region" description="Low complexity" evidence="1">
    <location>
        <begin position="650"/>
        <end position="661"/>
    </location>
</feature>
<dbReference type="SUPFAM" id="SSF54236">
    <property type="entry name" value="Ubiquitin-like"/>
    <property type="match status" value="1"/>
</dbReference>
<feature type="region of interest" description="Disordered" evidence="1">
    <location>
        <begin position="776"/>
        <end position="804"/>
    </location>
</feature>
<comment type="caution">
    <text evidence="3">The sequence shown here is derived from an EMBL/GenBank/DDBJ whole genome shotgun (WGS) entry which is preliminary data.</text>
</comment>
<feature type="compositionally biased region" description="Acidic residues" evidence="1">
    <location>
        <begin position="928"/>
        <end position="937"/>
    </location>
</feature>
<dbReference type="SUPFAM" id="SSF110221">
    <property type="entry name" value="AbfB domain"/>
    <property type="match status" value="1"/>
</dbReference>
<name>A0A1Q9ELH7_SYMMI</name>
<dbReference type="Gene3D" id="2.80.10.50">
    <property type="match status" value="1"/>
</dbReference>
<dbReference type="PANTHER" id="PTHR15204:SF0">
    <property type="entry name" value="LARGE PROLINE-RICH PROTEIN BAG6"/>
    <property type="match status" value="1"/>
</dbReference>
<dbReference type="PANTHER" id="PTHR15204">
    <property type="entry name" value="LARGE PROLINE-RICH PROTEIN BAG6"/>
    <property type="match status" value="1"/>
</dbReference>
<dbReference type="GO" id="GO:0046373">
    <property type="term" value="P:L-arabinose metabolic process"/>
    <property type="evidence" value="ECO:0007669"/>
    <property type="project" value="InterPro"/>
</dbReference>
<reference evidence="3 4" key="1">
    <citation type="submission" date="2016-02" db="EMBL/GenBank/DDBJ databases">
        <title>Genome analysis of coral dinoflagellate symbionts highlights evolutionary adaptations to a symbiotic lifestyle.</title>
        <authorList>
            <person name="Aranda M."/>
            <person name="Li Y."/>
            <person name="Liew Y.J."/>
            <person name="Baumgarten S."/>
            <person name="Simakov O."/>
            <person name="Wilson M."/>
            <person name="Piel J."/>
            <person name="Ashoor H."/>
            <person name="Bougouffa S."/>
            <person name="Bajic V.B."/>
            <person name="Ryu T."/>
            <person name="Ravasi T."/>
            <person name="Bayer T."/>
            <person name="Micklem G."/>
            <person name="Kim H."/>
            <person name="Bhak J."/>
            <person name="Lajeunesse T.C."/>
            <person name="Voolstra C.R."/>
        </authorList>
    </citation>
    <scope>NUCLEOTIDE SEQUENCE [LARGE SCALE GENOMIC DNA]</scope>
    <source>
        <strain evidence="3 4">CCMP2467</strain>
    </source>
</reference>
<feature type="region of interest" description="Disordered" evidence="1">
    <location>
        <begin position="597"/>
        <end position="692"/>
    </location>
</feature>
<sequence length="1089" mass="118850">MGSDVEVIEVPSDVYDDILEASLLLSSAEALFFSSFGDRPESYIGLLPRNDLLHWASSTLEAAPLQAFLKYANELAVTFATRAHPILPPPVADAGAHDSVAESLARGLLEEGRCPLWSGVRQVVRLLWRETPRHQQMLHDRNASSASIGAYSHGPHNGLCKMTLTHQNVACLLNCLVAHVCPHHTWTTLAVLYNYATKPHIDASNGRYCNLVLSLSLHEGGELWIEDACGSAYIEHEGRHGYMCNRRLRTPGLEWTAALLSGMYKRQWYALQTLQPSPQANLEDGWPCVGCGVPTTGPQPSPHQRAEPKRLLVPGKVYRLKASQDWGVYLGYEGKLTKSKDEAYVVRSGLKPGGTVSLEAASRPGHFLRHRCGKLELNAAETSQLFQLDASWMALPGLADRGISLRAVNFPVDFIGFQSEDFWASVGTRIFEINVKQIDGSTTPVTVRSSFNGWALKQLLAEKLGVPADRQRLICRGRAIQDDDQLDAHVTEDGQTLHMVQRPIDVGRSDSGASSSTTPAPGPGPGFPYNVPVFQNGPPPMFGPPPPPPPHAIQLVAPLPQPEMPQGIAPFFPGPQMHPAGMPVPVPVAMGGPMPQVVPAPQMPPMPQGPPQSYGAQPQPQPPQPPQPPPDEETPPAPFNPLRRTPTAPPTHQQTPTTQHARGGPEMGAATSGPVTYLGGPGTRPLPVKAPPITPPMMGPGAILHKAPAPFPYYGPPFGQFIPTHAVPMPPPTPAMPPFAHFAPVPSSMQFWVQPGGLAGDPFQGLMPHLMGPRGPNMEEIVPEGHGPQPPIPPSPRERDPPDQLPWREICRLHLHLSRALGRPNAQLTPPPPSSFSNELSYYLSVLHASTSQLGVAISDIQRAMAEEGPTARQRANFTDTLSSASRTFRALHRALRDAPPDDSQPESTTAPDEEGEEEELPMAHDDEVGDEDYEFSETDRGSPPRSRPQEADRRQARRREPWDLDELEKDDEDAAFATAFDRELPALSDVPAGNLLCYAYHRVVRRTGFDSSPHHPHDYPSHLLHSYILAVLNDMSQTLDGNDAYRSMPDAANRMPTFGIEMGSCAVAHFRWMTHSFLMQRGFLSSSS</sequence>
<feature type="region of interest" description="Disordered" evidence="1">
    <location>
        <begin position="506"/>
        <end position="526"/>
    </location>
</feature>
<evidence type="ECO:0000256" key="1">
    <source>
        <dbReference type="SAM" id="MobiDB-lite"/>
    </source>
</evidence>
<dbReference type="InterPro" id="IPR007934">
    <property type="entry name" value="AbfB_ABD"/>
</dbReference>
<organism evidence="3 4">
    <name type="scientific">Symbiodinium microadriaticum</name>
    <name type="common">Dinoflagellate</name>
    <name type="synonym">Zooxanthella microadriatica</name>
    <dbReference type="NCBI Taxonomy" id="2951"/>
    <lineage>
        <taxon>Eukaryota</taxon>
        <taxon>Sar</taxon>
        <taxon>Alveolata</taxon>
        <taxon>Dinophyceae</taxon>
        <taxon>Suessiales</taxon>
        <taxon>Symbiodiniaceae</taxon>
        <taxon>Symbiodinium</taxon>
    </lineage>
</organism>
<evidence type="ECO:0000313" key="4">
    <source>
        <dbReference type="Proteomes" id="UP000186817"/>
    </source>
</evidence>
<evidence type="ECO:0000313" key="3">
    <source>
        <dbReference type="EMBL" id="OLQ08299.1"/>
    </source>
</evidence>
<dbReference type="GO" id="GO:0046556">
    <property type="term" value="F:alpha-L-arabinofuranosidase activity"/>
    <property type="evidence" value="ECO:0007669"/>
    <property type="project" value="InterPro"/>
</dbReference>
<dbReference type="PROSITE" id="PS50053">
    <property type="entry name" value="UBIQUITIN_2"/>
    <property type="match status" value="1"/>
</dbReference>
<gene>
    <name evidence="3" type="ORF">AK812_SmicGene8203</name>
</gene>
<accession>A0A1Q9ELH7</accession>
<dbReference type="EMBL" id="LSRX01000120">
    <property type="protein sequence ID" value="OLQ08299.1"/>
    <property type="molecule type" value="Genomic_DNA"/>
</dbReference>
<dbReference type="GO" id="GO:0071818">
    <property type="term" value="C:BAT3 complex"/>
    <property type="evidence" value="ECO:0007669"/>
    <property type="project" value="TreeGrafter"/>
</dbReference>
<dbReference type="SMART" id="SM00213">
    <property type="entry name" value="UBQ"/>
    <property type="match status" value="1"/>
</dbReference>
<protein>
    <recommendedName>
        <fullName evidence="2">Ubiquitin-like domain-containing protein</fullName>
    </recommendedName>
</protein>
<feature type="compositionally biased region" description="Pro residues" evidence="1">
    <location>
        <begin position="619"/>
        <end position="639"/>
    </location>
</feature>
<dbReference type="Proteomes" id="UP000186817">
    <property type="component" value="Unassembled WGS sequence"/>
</dbReference>
<feature type="compositionally biased region" description="Acidic residues" evidence="1">
    <location>
        <begin position="912"/>
        <end position="921"/>
    </location>
</feature>
<dbReference type="Pfam" id="PF05270">
    <property type="entry name" value="AbfB"/>
    <property type="match status" value="1"/>
</dbReference>
<dbReference type="Gene3D" id="3.10.20.90">
    <property type="entry name" value="Phosphatidylinositol 3-kinase Catalytic Subunit, Chain A, domain 1"/>
    <property type="match status" value="1"/>
</dbReference>
<dbReference type="OrthoDB" id="438568at2759"/>